<accession>A0A6D2HDP1</accession>
<feature type="region of interest" description="Disordered" evidence="1">
    <location>
        <begin position="1"/>
        <end position="50"/>
    </location>
</feature>
<sequence length="172" mass="18415">MANRSSAITTTTTLYGSSSAENLSDYTISPNDSSSDSSLVAPPSQSLTETRVGALVADQDLDVADLVPDVAGDDGGSSTLVIGGEGSGESEDGDHIDRDGDEDLGDGYYDNDGYDDVEEELDRIWSSSLQRLIKMQTRQPKEPTRKRCPYCGAKPGAGCVHNKDRLGYKFRP</sequence>
<protein>
    <submittedName>
        <fullName evidence="2">Uncharacterized protein</fullName>
    </submittedName>
</protein>
<name>A0A6D2HDP1_9BRAS</name>
<feature type="compositionally biased region" description="Low complexity" evidence="1">
    <location>
        <begin position="29"/>
        <end position="50"/>
    </location>
</feature>
<dbReference type="Proteomes" id="UP000467841">
    <property type="component" value="Unassembled WGS sequence"/>
</dbReference>
<evidence type="ECO:0000313" key="2">
    <source>
        <dbReference type="EMBL" id="CAA7012933.1"/>
    </source>
</evidence>
<organism evidence="2 3">
    <name type="scientific">Microthlaspi erraticum</name>
    <dbReference type="NCBI Taxonomy" id="1685480"/>
    <lineage>
        <taxon>Eukaryota</taxon>
        <taxon>Viridiplantae</taxon>
        <taxon>Streptophyta</taxon>
        <taxon>Embryophyta</taxon>
        <taxon>Tracheophyta</taxon>
        <taxon>Spermatophyta</taxon>
        <taxon>Magnoliopsida</taxon>
        <taxon>eudicotyledons</taxon>
        <taxon>Gunneridae</taxon>
        <taxon>Pentapetalae</taxon>
        <taxon>rosids</taxon>
        <taxon>malvids</taxon>
        <taxon>Brassicales</taxon>
        <taxon>Brassicaceae</taxon>
        <taxon>Coluteocarpeae</taxon>
        <taxon>Microthlaspi</taxon>
    </lineage>
</organism>
<evidence type="ECO:0000313" key="3">
    <source>
        <dbReference type="Proteomes" id="UP000467841"/>
    </source>
</evidence>
<evidence type="ECO:0000256" key="1">
    <source>
        <dbReference type="SAM" id="MobiDB-lite"/>
    </source>
</evidence>
<dbReference type="EMBL" id="CACVBM020000011">
    <property type="protein sequence ID" value="CAA7012933.1"/>
    <property type="molecule type" value="Genomic_DNA"/>
</dbReference>
<keyword evidence="3" id="KW-1185">Reference proteome</keyword>
<dbReference type="AlphaFoldDB" id="A0A6D2HDP1"/>
<reference evidence="2" key="1">
    <citation type="submission" date="2020-01" db="EMBL/GenBank/DDBJ databases">
        <authorList>
            <person name="Mishra B."/>
        </authorList>
    </citation>
    <scope>NUCLEOTIDE SEQUENCE [LARGE SCALE GENOMIC DNA]</scope>
</reference>
<feature type="compositionally biased region" description="Polar residues" evidence="1">
    <location>
        <begin position="1"/>
        <end position="28"/>
    </location>
</feature>
<feature type="region of interest" description="Disordered" evidence="1">
    <location>
        <begin position="67"/>
        <end position="107"/>
    </location>
</feature>
<comment type="caution">
    <text evidence="2">The sequence shown here is derived from an EMBL/GenBank/DDBJ whole genome shotgun (WGS) entry which is preliminary data.</text>
</comment>
<proteinExistence type="predicted"/>
<gene>
    <name evidence="2" type="ORF">MERR_LOCUS167</name>
</gene>